<dbReference type="PeptideAtlas" id="O44946"/>
<name>O44946_CAEEL</name>
<dbReference type="AGR" id="WB:WBGene00015907"/>
<dbReference type="PIR" id="T32877">
    <property type="entry name" value="T32877"/>
</dbReference>
<dbReference type="HOGENOM" id="CLU_2471103_0_0_1"/>
<accession>O44946</accession>
<keyword evidence="6" id="KW-1267">Proteomics identification</keyword>
<keyword evidence="4" id="KW-1185">Reference proteome</keyword>
<evidence type="ECO:0000313" key="5">
    <source>
        <dbReference type="WormBase" id="C17F3.1"/>
    </source>
</evidence>
<dbReference type="GeneID" id="172386"/>
<evidence type="ECO:0000256" key="1">
    <source>
        <dbReference type="SAM" id="MobiDB-lite"/>
    </source>
</evidence>
<keyword evidence="2" id="KW-0472">Membrane</keyword>
<gene>
    <name evidence="3 5" type="ORF">C17F3.1</name>
    <name evidence="3" type="ORF">CELE_C17F3.1</name>
</gene>
<proteinExistence type="evidence at protein level"/>
<dbReference type="AlphaFoldDB" id="O44946"/>
<dbReference type="EMBL" id="BX284601">
    <property type="protein sequence ID" value="CCD64890.1"/>
    <property type="molecule type" value="Genomic_DNA"/>
</dbReference>
<reference evidence="3 4" key="1">
    <citation type="journal article" date="1998" name="Science">
        <title>Genome sequence of the nematode C. elegans: a platform for investigating biology.</title>
        <authorList>
            <consortium name="The C. elegans sequencing consortium"/>
            <person name="Sulson J.E."/>
            <person name="Waterston R."/>
        </authorList>
    </citation>
    <scope>NUCLEOTIDE SEQUENCE [LARGE SCALE GENOMIC DNA]</scope>
    <source>
        <strain evidence="3 4">Bristol N2</strain>
    </source>
</reference>
<feature type="region of interest" description="Disordered" evidence="1">
    <location>
        <begin position="64"/>
        <end position="88"/>
    </location>
</feature>
<evidence type="ECO:0000256" key="2">
    <source>
        <dbReference type="SAM" id="Phobius"/>
    </source>
</evidence>
<feature type="compositionally biased region" description="Basic and acidic residues" evidence="1">
    <location>
        <begin position="66"/>
        <end position="77"/>
    </location>
</feature>
<keyword evidence="2" id="KW-1133">Transmembrane helix</keyword>
<keyword evidence="3" id="KW-0449">Lipoprotein</keyword>
<evidence type="ECO:0007829" key="6">
    <source>
        <dbReference type="PeptideAtlas" id="O44946"/>
    </source>
</evidence>
<dbReference type="STRING" id="6239.C17F3.1.1"/>
<dbReference type="Proteomes" id="UP000001940">
    <property type="component" value="Chromosome I"/>
</dbReference>
<keyword evidence="2" id="KW-0812">Transmembrane</keyword>
<feature type="transmembrane region" description="Helical" evidence="2">
    <location>
        <begin position="42"/>
        <end position="63"/>
    </location>
</feature>
<organism evidence="3 4">
    <name type="scientific">Caenorhabditis elegans</name>
    <dbReference type="NCBI Taxonomy" id="6239"/>
    <lineage>
        <taxon>Eukaryota</taxon>
        <taxon>Metazoa</taxon>
        <taxon>Ecdysozoa</taxon>
        <taxon>Nematoda</taxon>
        <taxon>Chromadorea</taxon>
        <taxon>Rhabditida</taxon>
        <taxon>Rhabditina</taxon>
        <taxon>Rhabditomorpha</taxon>
        <taxon>Rhabditoidea</taxon>
        <taxon>Rhabditidae</taxon>
        <taxon>Peloderinae</taxon>
        <taxon>Caenorhabditis</taxon>
    </lineage>
</organism>
<dbReference type="KEGG" id="cel:CELE_C17F3.1"/>
<dbReference type="UCSC" id="C17F3.1">
    <property type="organism name" value="c. elegans"/>
</dbReference>
<feature type="transmembrane region" description="Helical" evidence="2">
    <location>
        <begin position="5"/>
        <end position="22"/>
    </location>
</feature>
<dbReference type="PaxDb" id="6239-C17F3.1"/>
<evidence type="ECO:0000313" key="3">
    <source>
        <dbReference type="EMBL" id="CCD64890.1"/>
    </source>
</evidence>
<protein>
    <submittedName>
        <fullName evidence="3">Lipoprotein</fullName>
    </submittedName>
</protein>
<evidence type="ECO:0000313" key="4">
    <source>
        <dbReference type="Proteomes" id="UP000001940"/>
    </source>
</evidence>
<dbReference type="WormBase" id="C17F3.1">
    <property type="protein sequence ID" value="CE36270"/>
    <property type="gene ID" value="WBGene00015907"/>
</dbReference>
<dbReference type="RefSeq" id="NP_491916.2">
    <property type="nucleotide sequence ID" value="NM_059515.5"/>
</dbReference>
<dbReference type="SMR" id="O44946"/>
<dbReference type="CTD" id="172386"/>
<dbReference type="InParanoid" id="O44946"/>
<dbReference type="Bgee" id="WBGene00015907">
    <property type="expression patterns" value="Expressed in adult organism and 1 other cell type or tissue"/>
</dbReference>
<sequence length="88" mass="9643">MFISVIFPLTFAFFLFFVFIKVGKSSENSVPVKPEKLRQAKMIIASFVLAITALPAIAIFCGGKKGAGESKEKPKEDVYEDLAPGDKK</sequence>